<dbReference type="InterPro" id="IPR036179">
    <property type="entry name" value="Ig-like_dom_sf"/>
</dbReference>
<keyword evidence="2" id="KW-1185">Reference proteome</keyword>
<dbReference type="SUPFAM" id="SSF48726">
    <property type="entry name" value="Immunoglobulin"/>
    <property type="match status" value="1"/>
</dbReference>
<gene>
    <name evidence="1" type="ORF">LAZ67_2004932</name>
</gene>
<feature type="non-terminal residue" evidence="1">
    <location>
        <position position="1"/>
    </location>
</feature>
<accession>A0ABY6K403</accession>
<dbReference type="EMBL" id="CP092864">
    <property type="protein sequence ID" value="UYV63599.1"/>
    <property type="molecule type" value="Genomic_DNA"/>
</dbReference>
<reference evidence="1 2" key="1">
    <citation type="submission" date="2022-01" db="EMBL/GenBank/DDBJ databases">
        <title>A chromosomal length assembly of Cordylochernes scorpioides.</title>
        <authorList>
            <person name="Zeh D."/>
            <person name="Zeh J."/>
        </authorList>
    </citation>
    <scope>NUCLEOTIDE SEQUENCE [LARGE SCALE GENOMIC DNA]</scope>
    <source>
        <strain evidence="1">IN4F17</strain>
        <tissue evidence="1">Whole Body</tissue>
    </source>
</reference>
<sequence>MDKTPPPPSPFLEDKLVHRIAQATLSIDGSTTFVPLSGEFTLTCRVPLPGVHLWFKDGRPIVPNAFNQYLLEQDIPTHGGGNLIMRLRVEQAQALHTGEYKCSSNSPHSHRIIVLTVNNVFFFLISTQPYQGIKLVKLVDGVCRGRKPIGVCAPDSLIETNEEAMGGGVVLDPLKPLVLQCNVTACADCVLH</sequence>
<dbReference type="InterPro" id="IPR013783">
    <property type="entry name" value="Ig-like_fold"/>
</dbReference>
<proteinExistence type="predicted"/>
<organism evidence="1 2">
    <name type="scientific">Cordylochernes scorpioides</name>
    <dbReference type="NCBI Taxonomy" id="51811"/>
    <lineage>
        <taxon>Eukaryota</taxon>
        <taxon>Metazoa</taxon>
        <taxon>Ecdysozoa</taxon>
        <taxon>Arthropoda</taxon>
        <taxon>Chelicerata</taxon>
        <taxon>Arachnida</taxon>
        <taxon>Pseudoscorpiones</taxon>
        <taxon>Cheliferoidea</taxon>
        <taxon>Chernetidae</taxon>
        <taxon>Cordylochernes</taxon>
    </lineage>
</organism>
<name>A0ABY6K403_9ARAC</name>
<evidence type="ECO:0000313" key="2">
    <source>
        <dbReference type="Proteomes" id="UP001235939"/>
    </source>
</evidence>
<dbReference type="Gene3D" id="2.60.40.10">
    <property type="entry name" value="Immunoglobulins"/>
    <property type="match status" value="1"/>
</dbReference>
<evidence type="ECO:0008006" key="3">
    <source>
        <dbReference type="Google" id="ProtNLM"/>
    </source>
</evidence>
<protein>
    <recommendedName>
        <fullName evidence="3">Ig-like domain-containing protein</fullName>
    </recommendedName>
</protein>
<dbReference type="Proteomes" id="UP001235939">
    <property type="component" value="Chromosome 02"/>
</dbReference>
<evidence type="ECO:0000313" key="1">
    <source>
        <dbReference type="EMBL" id="UYV63599.1"/>
    </source>
</evidence>
<dbReference type="CDD" id="cd00096">
    <property type="entry name" value="Ig"/>
    <property type="match status" value="1"/>
</dbReference>